<dbReference type="InterPro" id="IPR037198">
    <property type="entry name" value="MutL_C_sf"/>
</dbReference>
<dbReference type="Pfam" id="PF13589">
    <property type="entry name" value="HATPase_c_3"/>
    <property type="match status" value="1"/>
</dbReference>
<dbReference type="InterPro" id="IPR038973">
    <property type="entry name" value="MutL/Mlh/Pms-like"/>
</dbReference>
<dbReference type="SMART" id="SM00853">
    <property type="entry name" value="MutL_C"/>
    <property type="match status" value="1"/>
</dbReference>
<proteinExistence type="inferred from homology"/>
<dbReference type="PANTHER" id="PTHR10073">
    <property type="entry name" value="DNA MISMATCH REPAIR PROTEIN MLH, PMS, MUTL"/>
    <property type="match status" value="1"/>
</dbReference>
<dbReference type="OMA" id="YICQYNQ"/>
<dbReference type="GO" id="GO:0032389">
    <property type="term" value="C:MutLalpha complex"/>
    <property type="evidence" value="ECO:0007669"/>
    <property type="project" value="TreeGrafter"/>
</dbReference>
<dbReference type="EMBL" id="GL870877">
    <property type="protein sequence ID" value="EIJ89149.1"/>
    <property type="molecule type" value="Genomic_DNA"/>
</dbReference>
<dbReference type="Pfam" id="PF08676">
    <property type="entry name" value="MutL_C"/>
    <property type="match status" value="1"/>
</dbReference>
<sequence>MIKILSNEDSAIIQTEQILPDIHRLIKEMIHNSIDAQATSITITICTVDKSIVYLIEDNGTGIEVNEYFLMKGGTSKYGQNNMYGYKGMTLYSLKLVSDFSINTNYNGIKKLINAKSREVSVMQGYKDSKGTTISISSYYALNPIRYNYLLTNLNKNIQYIVEDIRKYNTVHNIQFKLYKNQSILYNTLYSIANKPLSITERIIQIYNIPNSVRIVFKGKYFILECIIEKEGGKSARSNKKEKRIQGVIHNKSRILEKSSVEKAVQSGLTISNRVFYNLEILEDKEITILSEISRISKYNIEEALAQNEKNQPPVIFNLTDENNESASQQSTEIGNSARIIKKAKQEEVENKIPAADLEKEEIASKKSSKTREDIITLEKDSSSQINESECNVSEIHDKPHSKVKDERIQAIVIDKNECLTTHTYESGIGLTIEELSKLVIVGQFNNGFIICTLAKEGNIHMYIIDQHAADEAVNYEQLRSTVVYKKQKLIQPMKVKLTEYDMHVIRENMEYVKRNGFGLNAELTELIEVPSYEDRIYGESELLEVIESIKEDNIEEGKHIIFTELRRLLASKACRSSIMIGDVLNMQQMSKIVSSLSKTTRPWNCPHGRPTIILLQNRKNRVFR</sequence>
<dbReference type="Gene3D" id="3.30.1540.20">
    <property type="entry name" value="MutL, C-terminal domain, dimerisation subdomain"/>
    <property type="match status" value="1"/>
</dbReference>
<reference evidence="3" key="1">
    <citation type="submission" date="2011-01" db="EMBL/GenBank/DDBJ databases">
        <title>The Genome Sequence of Nematocida parisii strain ERTm3.</title>
        <authorList>
            <consortium name="The Broad Institute Genome Sequencing Platform"/>
            <consortium name="The Broad Institute Genome Sequencing Center for Infectious Disease"/>
            <person name="Cuomo C."/>
            <person name="Troemel E."/>
            <person name="Young S.K."/>
            <person name="Zeng Q."/>
            <person name="Gargeya S."/>
            <person name="Fitzgerald M."/>
            <person name="Haas B."/>
            <person name="Abouelleil A."/>
            <person name="Alvarado L."/>
            <person name="Arachchi H.M."/>
            <person name="Berlin A."/>
            <person name="Chapman S.B."/>
            <person name="Gearin G."/>
            <person name="Goldberg J."/>
            <person name="Griggs A."/>
            <person name="Gujja S."/>
            <person name="Hansen M."/>
            <person name="Heiman D."/>
            <person name="Howarth C."/>
            <person name="Larimer J."/>
            <person name="Lui A."/>
            <person name="MacDonald P.J.P."/>
            <person name="McCowen C."/>
            <person name="Montmayeur A."/>
            <person name="Murphy C."/>
            <person name="Neiman D."/>
            <person name="Pearson M."/>
            <person name="Priest M."/>
            <person name="Roberts A."/>
            <person name="Saif S."/>
            <person name="Shea T."/>
            <person name="Sisk P."/>
            <person name="Stolte C."/>
            <person name="Sykes S."/>
            <person name="Wortman J."/>
            <person name="Nusbaum C."/>
            <person name="Birren B."/>
        </authorList>
    </citation>
    <scope>NUCLEOTIDE SEQUENCE</scope>
    <source>
        <strain evidence="3">ERTm3</strain>
    </source>
</reference>
<dbReference type="GO" id="GO:0016887">
    <property type="term" value="F:ATP hydrolysis activity"/>
    <property type="evidence" value="ECO:0007669"/>
    <property type="project" value="InterPro"/>
</dbReference>
<dbReference type="Gene3D" id="3.30.565.10">
    <property type="entry name" value="Histidine kinase-like ATPase, C-terminal domain"/>
    <property type="match status" value="1"/>
</dbReference>
<dbReference type="FunCoup" id="I3EIV2">
    <property type="interactions" value="129"/>
</dbReference>
<dbReference type="PANTHER" id="PTHR10073:SF52">
    <property type="entry name" value="MISMATCH REPAIR ENDONUCLEASE PMS2"/>
    <property type="match status" value="1"/>
</dbReference>
<evidence type="ECO:0000313" key="3">
    <source>
        <dbReference type="EMBL" id="EIJ89149.1"/>
    </source>
</evidence>
<name>I3EIV2_NEMP3</name>
<gene>
    <name evidence="3" type="ORF">NEQG_00968</name>
</gene>
<dbReference type="SUPFAM" id="SSF55874">
    <property type="entry name" value="ATPase domain of HSP90 chaperone/DNA topoisomerase II/histidine kinase"/>
    <property type="match status" value="1"/>
</dbReference>
<dbReference type="VEuPathDB" id="MicrosporidiaDB:NEQG_00968"/>
<dbReference type="OrthoDB" id="10263226at2759"/>
<dbReference type="InterPro" id="IPR036890">
    <property type="entry name" value="HATPase_C_sf"/>
</dbReference>
<feature type="domain" description="MutL C-terminal dimerisation" evidence="2">
    <location>
        <begin position="441"/>
        <end position="585"/>
    </location>
</feature>
<dbReference type="InterPro" id="IPR042121">
    <property type="entry name" value="MutL_C_regsub"/>
</dbReference>
<evidence type="ECO:0000256" key="1">
    <source>
        <dbReference type="ARBA" id="ARBA00006082"/>
    </source>
</evidence>
<dbReference type="InterPro" id="IPR042120">
    <property type="entry name" value="MutL_C_dimsub"/>
</dbReference>
<dbReference type="HOGENOM" id="CLU_004131_0_2_1"/>
<organism evidence="3 4">
    <name type="scientific">Nematocida parisii (strain ERTm3)</name>
    <name type="common">Nematode killer fungus</name>
    <dbReference type="NCBI Taxonomy" id="935791"/>
    <lineage>
        <taxon>Eukaryota</taxon>
        <taxon>Fungi</taxon>
        <taxon>Fungi incertae sedis</taxon>
        <taxon>Microsporidia</taxon>
        <taxon>Nematocida</taxon>
    </lineage>
</organism>
<dbReference type="InterPro" id="IPR014790">
    <property type="entry name" value="MutL_C"/>
</dbReference>
<dbReference type="GO" id="GO:0005524">
    <property type="term" value="F:ATP binding"/>
    <property type="evidence" value="ECO:0007669"/>
    <property type="project" value="InterPro"/>
</dbReference>
<dbReference type="AlphaFoldDB" id="I3EIV2"/>
<dbReference type="InParanoid" id="I3EIV2"/>
<dbReference type="SUPFAM" id="SSF118116">
    <property type="entry name" value="DNA mismatch repair protein MutL"/>
    <property type="match status" value="1"/>
</dbReference>
<accession>I3EIV2</accession>
<dbReference type="STRING" id="935791.I3EIV2"/>
<evidence type="ECO:0000259" key="2">
    <source>
        <dbReference type="SMART" id="SM00853"/>
    </source>
</evidence>
<protein>
    <recommendedName>
        <fullName evidence="2">MutL C-terminal dimerisation domain-containing protein</fullName>
    </recommendedName>
</protein>
<comment type="similarity">
    <text evidence="1">Belongs to the DNA mismatch repair MutL/HexB family.</text>
</comment>
<dbReference type="GO" id="GO:0006298">
    <property type="term" value="P:mismatch repair"/>
    <property type="evidence" value="ECO:0007669"/>
    <property type="project" value="InterPro"/>
</dbReference>
<dbReference type="Proteomes" id="UP000002872">
    <property type="component" value="Unassembled WGS sequence"/>
</dbReference>
<dbReference type="Gene3D" id="3.30.1370.100">
    <property type="entry name" value="MutL, C-terminal domain, regulatory subdomain"/>
    <property type="match status" value="1"/>
</dbReference>
<keyword evidence="4" id="KW-1185">Reference proteome</keyword>
<dbReference type="GO" id="GO:0140664">
    <property type="term" value="F:ATP-dependent DNA damage sensor activity"/>
    <property type="evidence" value="ECO:0007669"/>
    <property type="project" value="InterPro"/>
</dbReference>
<evidence type="ECO:0000313" key="4">
    <source>
        <dbReference type="Proteomes" id="UP000002872"/>
    </source>
</evidence>